<dbReference type="RefSeq" id="XP_001839524.2">
    <property type="nucleotide sequence ID" value="XM_001839472.2"/>
</dbReference>
<dbReference type="KEGG" id="cci:CC1G_08903"/>
<dbReference type="AlphaFoldDB" id="A8P896"/>
<dbReference type="EMBL" id="AACS02000005">
    <property type="protein sequence ID" value="EAU82291.2"/>
    <property type="molecule type" value="Genomic_DNA"/>
</dbReference>
<keyword evidence="4" id="KW-1185">Reference proteome</keyword>
<organism evidence="3 4">
    <name type="scientific">Coprinopsis cinerea (strain Okayama-7 / 130 / ATCC MYA-4618 / FGSC 9003)</name>
    <name type="common">Inky cap fungus</name>
    <name type="synonym">Hormographiella aspergillata</name>
    <dbReference type="NCBI Taxonomy" id="240176"/>
    <lineage>
        <taxon>Eukaryota</taxon>
        <taxon>Fungi</taxon>
        <taxon>Dikarya</taxon>
        <taxon>Basidiomycota</taxon>
        <taxon>Agaricomycotina</taxon>
        <taxon>Agaricomycetes</taxon>
        <taxon>Agaricomycetidae</taxon>
        <taxon>Agaricales</taxon>
        <taxon>Agaricineae</taxon>
        <taxon>Psathyrellaceae</taxon>
        <taxon>Coprinopsis</taxon>
    </lineage>
</organism>
<dbReference type="VEuPathDB" id="FungiDB:CC1G_08903"/>
<evidence type="ECO:0000313" key="4">
    <source>
        <dbReference type="Proteomes" id="UP000001861"/>
    </source>
</evidence>
<dbReference type="HOGENOM" id="CLU_035509_11_3_1"/>
<evidence type="ECO:0000259" key="2">
    <source>
        <dbReference type="Pfam" id="PF20151"/>
    </source>
</evidence>
<keyword evidence="1" id="KW-1133">Transmembrane helix</keyword>
<dbReference type="OrthoDB" id="2958007at2759"/>
<feature type="transmembrane region" description="Helical" evidence="1">
    <location>
        <begin position="176"/>
        <end position="200"/>
    </location>
</feature>
<gene>
    <name evidence="3" type="ORF">CC1G_08903</name>
</gene>
<feature type="transmembrane region" description="Helical" evidence="1">
    <location>
        <begin position="59"/>
        <end position="82"/>
    </location>
</feature>
<comment type="caution">
    <text evidence="3">The sequence shown here is derived from an EMBL/GenBank/DDBJ whole genome shotgun (WGS) entry which is preliminary data.</text>
</comment>
<evidence type="ECO:0000313" key="3">
    <source>
        <dbReference type="EMBL" id="EAU82291.2"/>
    </source>
</evidence>
<dbReference type="GeneID" id="6016140"/>
<dbReference type="InterPro" id="IPR045340">
    <property type="entry name" value="DUF6533"/>
</dbReference>
<dbReference type="OMA" id="AYPECRA"/>
<dbReference type="Proteomes" id="UP000001861">
    <property type="component" value="Unassembled WGS sequence"/>
</dbReference>
<protein>
    <recommendedName>
        <fullName evidence="2">DUF6533 domain-containing protein</fullName>
    </recommendedName>
</protein>
<feature type="transmembrane region" description="Helical" evidence="1">
    <location>
        <begin position="220"/>
        <end position="241"/>
    </location>
</feature>
<feature type="transmembrane region" description="Helical" evidence="1">
    <location>
        <begin position="126"/>
        <end position="148"/>
    </location>
</feature>
<keyword evidence="1" id="KW-0472">Membrane</keyword>
<proteinExistence type="predicted"/>
<name>A8P896_COPC7</name>
<feature type="transmembrane region" description="Helical" evidence="1">
    <location>
        <begin position="94"/>
        <end position="119"/>
    </location>
</feature>
<sequence length="296" mass="33498">MASDWISLMYDQMVQTVYLTLIHNYFDVASFAVFMCDFSHTLEREVLMVWPTRICVGKLLYLAVRYTPFIDLTTLMIINFSVRLPPAACEAVLVIMNVSTVIGIAASEGILVMSLYALLGARRSHLIFLTTVTCASVMTTFVLSGFYLRSAKAGPSPYSALPRCWYNFFPLEHAYYIKYCYYLLLAAEIVFTLIAIAFGLKKYLRLKSRLMGILYRDGTFYYIALTGCAILNIAVNLITGYGPLNNLQRVLHSVLASRLFLNTRSTLRPDIKSYSRSGSSSISNIRFAERQPMNTR</sequence>
<feature type="domain" description="DUF6533" evidence="2">
    <location>
        <begin position="25"/>
        <end position="70"/>
    </location>
</feature>
<dbReference type="Pfam" id="PF20151">
    <property type="entry name" value="DUF6533"/>
    <property type="match status" value="1"/>
</dbReference>
<dbReference type="InParanoid" id="A8P896"/>
<evidence type="ECO:0000256" key="1">
    <source>
        <dbReference type="SAM" id="Phobius"/>
    </source>
</evidence>
<keyword evidence="1" id="KW-0812">Transmembrane</keyword>
<reference evidence="3 4" key="1">
    <citation type="journal article" date="2010" name="Proc. Natl. Acad. Sci. U.S.A.">
        <title>Insights into evolution of multicellular fungi from the assembled chromosomes of the mushroom Coprinopsis cinerea (Coprinus cinereus).</title>
        <authorList>
            <person name="Stajich J.E."/>
            <person name="Wilke S.K."/>
            <person name="Ahren D."/>
            <person name="Au C.H."/>
            <person name="Birren B.W."/>
            <person name="Borodovsky M."/>
            <person name="Burns C."/>
            <person name="Canback B."/>
            <person name="Casselton L.A."/>
            <person name="Cheng C.K."/>
            <person name="Deng J."/>
            <person name="Dietrich F.S."/>
            <person name="Fargo D.C."/>
            <person name="Farman M.L."/>
            <person name="Gathman A.C."/>
            <person name="Goldberg J."/>
            <person name="Guigo R."/>
            <person name="Hoegger P.J."/>
            <person name="Hooker J.B."/>
            <person name="Huggins A."/>
            <person name="James T.Y."/>
            <person name="Kamada T."/>
            <person name="Kilaru S."/>
            <person name="Kodira C."/>
            <person name="Kues U."/>
            <person name="Kupfer D."/>
            <person name="Kwan H.S."/>
            <person name="Lomsadze A."/>
            <person name="Li W."/>
            <person name="Lilly W.W."/>
            <person name="Ma L.J."/>
            <person name="Mackey A.J."/>
            <person name="Manning G."/>
            <person name="Martin F."/>
            <person name="Muraguchi H."/>
            <person name="Natvig D.O."/>
            <person name="Palmerini H."/>
            <person name="Ramesh M.A."/>
            <person name="Rehmeyer C.J."/>
            <person name="Roe B.A."/>
            <person name="Shenoy N."/>
            <person name="Stanke M."/>
            <person name="Ter-Hovhannisyan V."/>
            <person name="Tunlid A."/>
            <person name="Velagapudi R."/>
            <person name="Vision T.J."/>
            <person name="Zeng Q."/>
            <person name="Zolan M.E."/>
            <person name="Pukkila P.J."/>
        </authorList>
    </citation>
    <scope>NUCLEOTIDE SEQUENCE [LARGE SCALE GENOMIC DNA]</scope>
    <source>
        <strain evidence="4">Okayama-7 / 130 / ATCC MYA-4618 / FGSC 9003</strain>
    </source>
</reference>
<accession>A8P896</accession>